<dbReference type="Pfam" id="PF25601">
    <property type="entry name" value="AAA_lid_14"/>
    <property type="match status" value="1"/>
</dbReference>
<dbReference type="Gene3D" id="1.10.8.60">
    <property type="match status" value="1"/>
</dbReference>
<keyword evidence="3" id="KW-0067">ATP-binding</keyword>
<dbReference type="GO" id="GO:0043565">
    <property type="term" value="F:sequence-specific DNA binding"/>
    <property type="evidence" value="ECO:0007669"/>
    <property type="project" value="InterPro"/>
</dbReference>
<dbReference type="InterPro" id="IPR025662">
    <property type="entry name" value="Sigma_54_int_dom_ATP-bd_1"/>
</dbReference>
<evidence type="ECO:0000313" key="10">
    <source>
        <dbReference type="Proteomes" id="UP000243333"/>
    </source>
</evidence>
<dbReference type="SUPFAM" id="SSF52540">
    <property type="entry name" value="P-loop containing nucleoside triphosphate hydrolases"/>
    <property type="match status" value="1"/>
</dbReference>
<dbReference type="OrthoDB" id="9803970at2"/>
<feature type="domain" description="Response regulatory" evidence="8">
    <location>
        <begin position="5"/>
        <end position="119"/>
    </location>
</feature>
<dbReference type="AlphaFoldDB" id="A0A1G7KZH7"/>
<sequence>MEPYRILIADDEMSFIQLLQKRLSRQGHEVFAFSSPIEALKAVAAKSFDVALFDIKMPELDGLDLLAKAKEVQPTLEVVMLTGHGDIETAIEAMKRGAYDYLTKPVEPAKLELTLQKAAEKGRLIKKSIGLAAAQKTHIGNRPLIGKSSSMLWLTEMIKRVADSDSPVLVLGESGTGKELVAQALHFWSRRADQPFIPLNVGTLPAHLAESELFGHVKGAFTGAHTAKQGLVELAHRGTLFLDEIAELDISLQVKLLRFLETGEFRRVGDPAVRHVQVRVVAATNRDLKEMVAAGKFRKDLYYRLNVVSLPVPPLRERREDIPLLVSYFLNNRFYHGPKELSREAMEYLMAYDYPGNVRELVNILERGVLLSRGSVIQKEDLYYPWESACQDLKLESVEREHINRVLRQVKWDKPKAAELLGIALRTLYRKIEYYGLTPPEQSDHLST</sequence>
<dbReference type="GO" id="GO:0005524">
    <property type="term" value="F:ATP binding"/>
    <property type="evidence" value="ECO:0007669"/>
    <property type="project" value="UniProtKB-KW"/>
</dbReference>
<dbReference type="InterPro" id="IPR025944">
    <property type="entry name" value="Sigma_54_int_dom_CS"/>
</dbReference>
<dbReference type="Pfam" id="PF00072">
    <property type="entry name" value="Response_reg"/>
    <property type="match status" value="1"/>
</dbReference>
<evidence type="ECO:0000256" key="1">
    <source>
        <dbReference type="ARBA" id="ARBA00022553"/>
    </source>
</evidence>
<dbReference type="InterPro" id="IPR011006">
    <property type="entry name" value="CheY-like_superfamily"/>
</dbReference>
<dbReference type="InterPro" id="IPR003593">
    <property type="entry name" value="AAA+_ATPase"/>
</dbReference>
<dbReference type="Gene3D" id="3.40.50.2300">
    <property type="match status" value="1"/>
</dbReference>
<dbReference type="PANTHER" id="PTHR32071">
    <property type="entry name" value="TRANSCRIPTIONAL REGULATORY PROTEIN"/>
    <property type="match status" value="1"/>
</dbReference>
<dbReference type="PROSITE" id="PS00675">
    <property type="entry name" value="SIGMA54_INTERACT_1"/>
    <property type="match status" value="1"/>
</dbReference>
<proteinExistence type="predicted"/>
<dbReference type="PROSITE" id="PS50045">
    <property type="entry name" value="SIGMA54_INTERACT_4"/>
    <property type="match status" value="1"/>
</dbReference>
<keyword evidence="2" id="KW-0547">Nucleotide-binding</keyword>
<keyword evidence="1 6" id="KW-0597">Phosphoprotein</keyword>
<dbReference type="STRING" id="1123285.SAMN05660235_01525"/>
<dbReference type="InterPro" id="IPR027417">
    <property type="entry name" value="P-loop_NTPase"/>
</dbReference>
<dbReference type="InterPro" id="IPR001789">
    <property type="entry name" value="Sig_transdc_resp-reg_receiver"/>
</dbReference>
<dbReference type="InterPro" id="IPR009057">
    <property type="entry name" value="Homeodomain-like_sf"/>
</dbReference>
<dbReference type="InterPro" id="IPR002078">
    <property type="entry name" value="Sigma_54_int"/>
</dbReference>
<dbReference type="InterPro" id="IPR002197">
    <property type="entry name" value="HTH_Fis"/>
</dbReference>
<dbReference type="RefSeq" id="WP_093689629.1">
    <property type="nucleotide sequence ID" value="NZ_FNBU01000010.1"/>
</dbReference>
<evidence type="ECO:0000259" key="7">
    <source>
        <dbReference type="PROSITE" id="PS50045"/>
    </source>
</evidence>
<name>A0A1G7KZH7_9FIRM</name>
<dbReference type="Proteomes" id="UP000243333">
    <property type="component" value="Unassembled WGS sequence"/>
</dbReference>
<dbReference type="FunFam" id="3.40.50.300:FF:000006">
    <property type="entry name" value="DNA-binding transcriptional regulator NtrC"/>
    <property type="match status" value="1"/>
</dbReference>
<dbReference type="GO" id="GO:0006355">
    <property type="term" value="P:regulation of DNA-templated transcription"/>
    <property type="evidence" value="ECO:0007669"/>
    <property type="project" value="InterPro"/>
</dbReference>
<protein>
    <submittedName>
        <fullName evidence="9">Two component, sigma54 specific, transcriptional regulator, Fis family</fullName>
    </submittedName>
</protein>
<evidence type="ECO:0000313" key="9">
    <source>
        <dbReference type="EMBL" id="SDF42250.1"/>
    </source>
</evidence>
<dbReference type="PRINTS" id="PR01590">
    <property type="entry name" value="HTHFIS"/>
</dbReference>
<evidence type="ECO:0000256" key="2">
    <source>
        <dbReference type="ARBA" id="ARBA00022741"/>
    </source>
</evidence>
<dbReference type="Gene3D" id="1.10.10.60">
    <property type="entry name" value="Homeodomain-like"/>
    <property type="match status" value="1"/>
</dbReference>
<keyword evidence="10" id="KW-1185">Reference proteome</keyword>
<dbReference type="Pfam" id="PF02954">
    <property type="entry name" value="HTH_8"/>
    <property type="match status" value="1"/>
</dbReference>
<evidence type="ECO:0000256" key="4">
    <source>
        <dbReference type="ARBA" id="ARBA00023015"/>
    </source>
</evidence>
<dbReference type="PROSITE" id="PS00688">
    <property type="entry name" value="SIGMA54_INTERACT_3"/>
    <property type="match status" value="1"/>
</dbReference>
<gene>
    <name evidence="9" type="ORF">SAMN05660235_01525</name>
</gene>
<keyword evidence="5" id="KW-0804">Transcription</keyword>
<dbReference type="EMBL" id="FNBU01000010">
    <property type="protein sequence ID" value="SDF42250.1"/>
    <property type="molecule type" value="Genomic_DNA"/>
</dbReference>
<dbReference type="SMART" id="SM00382">
    <property type="entry name" value="AAA"/>
    <property type="match status" value="1"/>
</dbReference>
<evidence type="ECO:0000256" key="3">
    <source>
        <dbReference type="ARBA" id="ARBA00022840"/>
    </source>
</evidence>
<evidence type="ECO:0000256" key="6">
    <source>
        <dbReference type="PROSITE-ProRule" id="PRU00169"/>
    </source>
</evidence>
<keyword evidence="4" id="KW-0805">Transcription regulation</keyword>
<dbReference type="Pfam" id="PF00158">
    <property type="entry name" value="Sigma54_activat"/>
    <property type="match status" value="1"/>
</dbReference>
<accession>A0A1G7KZH7</accession>
<dbReference type="SUPFAM" id="SSF52172">
    <property type="entry name" value="CheY-like"/>
    <property type="match status" value="1"/>
</dbReference>
<dbReference type="Gene3D" id="3.40.50.300">
    <property type="entry name" value="P-loop containing nucleotide triphosphate hydrolases"/>
    <property type="match status" value="1"/>
</dbReference>
<evidence type="ECO:0000256" key="5">
    <source>
        <dbReference type="ARBA" id="ARBA00023163"/>
    </source>
</evidence>
<reference evidence="10" key="1">
    <citation type="submission" date="2016-10" db="EMBL/GenBank/DDBJ databases">
        <authorList>
            <person name="Varghese N."/>
            <person name="Submissions S."/>
        </authorList>
    </citation>
    <scope>NUCLEOTIDE SEQUENCE [LARGE SCALE GENOMIC DNA]</scope>
    <source>
        <strain evidence="10">DSM 23256</strain>
    </source>
</reference>
<dbReference type="CDD" id="cd00009">
    <property type="entry name" value="AAA"/>
    <property type="match status" value="1"/>
</dbReference>
<feature type="modified residue" description="4-aspartylphosphate" evidence="6">
    <location>
        <position position="54"/>
    </location>
</feature>
<dbReference type="GO" id="GO:0000160">
    <property type="term" value="P:phosphorelay signal transduction system"/>
    <property type="evidence" value="ECO:0007669"/>
    <property type="project" value="InterPro"/>
</dbReference>
<evidence type="ECO:0000259" key="8">
    <source>
        <dbReference type="PROSITE" id="PS50110"/>
    </source>
</evidence>
<dbReference type="InterPro" id="IPR058031">
    <property type="entry name" value="AAA_lid_NorR"/>
</dbReference>
<dbReference type="PROSITE" id="PS50110">
    <property type="entry name" value="RESPONSE_REGULATORY"/>
    <property type="match status" value="1"/>
</dbReference>
<dbReference type="SUPFAM" id="SSF46689">
    <property type="entry name" value="Homeodomain-like"/>
    <property type="match status" value="1"/>
</dbReference>
<organism evidence="9 10">
    <name type="scientific">Sporolituus thermophilus DSM 23256</name>
    <dbReference type="NCBI Taxonomy" id="1123285"/>
    <lineage>
        <taxon>Bacteria</taxon>
        <taxon>Bacillati</taxon>
        <taxon>Bacillota</taxon>
        <taxon>Negativicutes</taxon>
        <taxon>Selenomonadales</taxon>
        <taxon>Sporomusaceae</taxon>
        <taxon>Sporolituus</taxon>
    </lineage>
</organism>
<dbReference type="FunFam" id="3.40.50.2300:FF:000018">
    <property type="entry name" value="DNA-binding transcriptional regulator NtrC"/>
    <property type="match status" value="1"/>
</dbReference>
<dbReference type="SMART" id="SM00448">
    <property type="entry name" value="REC"/>
    <property type="match status" value="1"/>
</dbReference>
<feature type="domain" description="Sigma-54 factor interaction" evidence="7">
    <location>
        <begin position="144"/>
        <end position="370"/>
    </location>
</feature>